<dbReference type="Gene3D" id="3.30.420.40">
    <property type="match status" value="2"/>
</dbReference>
<dbReference type="GO" id="GO:0005737">
    <property type="term" value="C:cytoplasm"/>
    <property type="evidence" value="ECO:0007669"/>
    <property type="project" value="InterPro"/>
</dbReference>
<gene>
    <name evidence="9" type="ORF">EV207_10324</name>
</gene>
<evidence type="ECO:0000256" key="3">
    <source>
        <dbReference type="ARBA" id="ARBA00014701"/>
    </source>
</evidence>
<name>A0A4R2P890_9BACL</name>
<evidence type="ECO:0000256" key="2">
    <source>
        <dbReference type="ARBA" id="ARBA00012323"/>
    </source>
</evidence>
<evidence type="ECO:0000313" key="9">
    <source>
        <dbReference type="EMBL" id="TCP31143.1"/>
    </source>
</evidence>
<dbReference type="CDD" id="cd24062">
    <property type="entry name" value="ASKHA_NBD_ROK_BsGLK-like"/>
    <property type="match status" value="1"/>
</dbReference>
<dbReference type="SUPFAM" id="SSF53067">
    <property type="entry name" value="Actin-like ATPase domain"/>
    <property type="match status" value="1"/>
</dbReference>
<evidence type="ECO:0000256" key="8">
    <source>
        <dbReference type="ARBA" id="ARBA00032386"/>
    </source>
</evidence>
<sequence>MGKTWYIGVDVGGTTVKLAFVDDEGHIIDKWDIQTDTSHDGKNITSDISESIMVKLKEHNTAISDIKGLGIGAPGFINMENGFIFQAVNIGWHSYPLKEELEKATGLPVILDNDANTAALGEMWQGAGNGAEDLLCVTLGTGVGGGVITRGEIVHGVTGMAGEIGHITVIPEGGLPCNCGKRGCLETVSSATGICRMAIEGLAEHPNSALKRIFDETGDLTSKDVFDAAKAQDTWAILVVENAAFHLGMTLASVAMTLNPSKIVIGGGVSKAGDVLINPVNHYFKLYSLPRVYEGAELVLAELGNDAGVIGGAWLAKTKL</sequence>
<dbReference type="AlphaFoldDB" id="A0A4R2P890"/>
<dbReference type="GO" id="GO:0006096">
    <property type="term" value="P:glycolytic process"/>
    <property type="evidence" value="ECO:0007669"/>
    <property type="project" value="InterPro"/>
</dbReference>
<dbReference type="PANTHER" id="PTHR18964:SF149">
    <property type="entry name" value="BIFUNCTIONAL UDP-N-ACETYLGLUCOSAMINE 2-EPIMERASE_N-ACETYLMANNOSAMINE KINASE"/>
    <property type="match status" value="1"/>
</dbReference>
<evidence type="ECO:0000256" key="5">
    <source>
        <dbReference type="ARBA" id="ARBA00022741"/>
    </source>
</evidence>
<dbReference type="EMBL" id="SLXK01000003">
    <property type="protein sequence ID" value="TCP31143.1"/>
    <property type="molecule type" value="Genomic_DNA"/>
</dbReference>
<dbReference type="InterPro" id="IPR049874">
    <property type="entry name" value="ROK_cs"/>
</dbReference>
<evidence type="ECO:0000256" key="4">
    <source>
        <dbReference type="ARBA" id="ARBA00022679"/>
    </source>
</evidence>
<dbReference type="RefSeq" id="WP_132743642.1">
    <property type="nucleotide sequence ID" value="NZ_SLXK01000003.1"/>
</dbReference>
<dbReference type="InterPro" id="IPR000600">
    <property type="entry name" value="ROK"/>
</dbReference>
<evidence type="ECO:0000313" key="10">
    <source>
        <dbReference type="Proteomes" id="UP000295416"/>
    </source>
</evidence>
<evidence type="ECO:0000256" key="1">
    <source>
        <dbReference type="ARBA" id="ARBA00006479"/>
    </source>
</evidence>
<keyword evidence="6 9" id="KW-0418">Kinase</keyword>
<accession>A0A4R2P890</accession>
<comment type="similarity">
    <text evidence="1">Belongs to the ROK (NagC/XylR) family.</text>
</comment>
<evidence type="ECO:0000256" key="7">
    <source>
        <dbReference type="ARBA" id="ARBA00022840"/>
    </source>
</evidence>
<reference evidence="9 10" key="1">
    <citation type="submission" date="2019-03" db="EMBL/GenBank/DDBJ databases">
        <title>Genomic Encyclopedia of Type Strains, Phase IV (KMG-IV): sequencing the most valuable type-strain genomes for metagenomic binning, comparative biology and taxonomic classification.</title>
        <authorList>
            <person name="Goeker M."/>
        </authorList>
    </citation>
    <scope>NUCLEOTIDE SEQUENCE [LARGE SCALE GENOMIC DNA]</scope>
    <source>
        <strain evidence="9 10">DSM 19377</strain>
    </source>
</reference>
<dbReference type="InterPro" id="IPR043129">
    <property type="entry name" value="ATPase_NBD"/>
</dbReference>
<dbReference type="OrthoDB" id="9810372at2"/>
<keyword evidence="10" id="KW-1185">Reference proteome</keyword>
<dbReference type="GO" id="GO:0004340">
    <property type="term" value="F:glucokinase activity"/>
    <property type="evidence" value="ECO:0007669"/>
    <property type="project" value="UniProtKB-EC"/>
</dbReference>
<protein>
    <recommendedName>
        <fullName evidence="3">Glucokinase</fullName>
        <ecNumber evidence="2">2.7.1.2</ecNumber>
    </recommendedName>
    <alternativeName>
        <fullName evidence="8">Glucose kinase</fullName>
    </alternativeName>
</protein>
<dbReference type="Pfam" id="PF00480">
    <property type="entry name" value="ROK"/>
    <property type="match status" value="1"/>
</dbReference>
<dbReference type="PANTHER" id="PTHR18964">
    <property type="entry name" value="ROK (REPRESSOR, ORF, KINASE) FAMILY"/>
    <property type="match status" value="1"/>
</dbReference>
<evidence type="ECO:0000256" key="6">
    <source>
        <dbReference type="ARBA" id="ARBA00022777"/>
    </source>
</evidence>
<dbReference type="NCBIfam" id="TIGR00744">
    <property type="entry name" value="ROK_glcA_fam"/>
    <property type="match status" value="1"/>
</dbReference>
<proteinExistence type="inferred from homology"/>
<organism evidence="9 10">
    <name type="scientific">Scopulibacillus darangshiensis</name>
    <dbReference type="NCBI Taxonomy" id="442528"/>
    <lineage>
        <taxon>Bacteria</taxon>
        <taxon>Bacillati</taxon>
        <taxon>Bacillota</taxon>
        <taxon>Bacilli</taxon>
        <taxon>Bacillales</taxon>
        <taxon>Sporolactobacillaceae</taxon>
        <taxon>Scopulibacillus</taxon>
    </lineage>
</organism>
<dbReference type="GO" id="GO:0005524">
    <property type="term" value="F:ATP binding"/>
    <property type="evidence" value="ECO:0007669"/>
    <property type="project" value="UniProtKB-KW"/>
</dbReference>
<dbReference type="EC" id="2.7.1.2" evidence="2"/>
<dbReference type="PROSITE" id="PS01125">
    <property type="entry name" value="ROK"/>
    <property type="match status" value="1"/>
</dbReference>
<keyword evidence="5" id="KW-0547">Nucleotide-binding</keyword>
<keyword evidence="7" id="KW-0067">ATP-binding</keyword>
<comment type="caution">
    <text evidence="9">The sequence shown here is derived from an EMBL/GenBank/DDBJ whole genome shotgun (WGS) entry which is preliminary data.</text>
</comment>
<dbReference type="InterPro" id="IPR004654">
    <property type="entry name" value="ROK_glcA"/>
</dbReference>
<dbReference type="Proteomes" id="UP000295416">
    <property type="component" value="Unassembled WGS sequence"/>
</dbReference>
<keyword evidence="4" id="KW-0808">Transferase</keyword>